<protein>
    <submittedName>
        <fullName evidence="1">Uncharacterized protein</fullName>
    </submittedName>
</protein>
<reference evidence="1 2" key="1">
    <citation type="submission" date="2020-03" db="EMBL/GenBank/DDBJ databases">
        <authorList>
            <person name="Lai Q."/>
        </authorList>
    </citation>
    <scope>NUCLEOTIDE SEQUENCE [LARGE SCALE GENOMIC DNA]</scope>
    <source>
        <strain evidence="1 2">CCUG 25036</strain>
    </source>
</reference>
<accession>A0A7X5UCU2</accession>
<evidence type="ECO:0000313" key="2">
    <source>
        <dbReference type="Proteomes" id="UP000490980"/>
    </source>
</evidence>
<comment type="caution">
    <text evidence="1">The sequence shown here is derived from an EMBL/GenBank/DDBJ whole genome shotgun (WGS) entry which is preliminary data.</text>
</comment>
<dbReference type="Pfam" id="PF13583">
    <property type="entry name" value="Reprolysin_4"/>
    <property type="match status" value="1"/>
</dbReference>
<organism evidence="1 2">
    <name type="scientific">Luteibacter anthropi</name>
    <dbReference type="NCBI Taxonomy" id="564369"/>
    <lineage>
        <taxon>Bacteria</taxon>
        <taxon>Pseudomonadati</taxon>
        <taxon>Pseudomonadota</taxon>
        <taxon>Gammaproteobacteria</taxon>
        <taxon>Lysobacterales</taxon>
        <taxon>Rhodanobacteraceae</taxon>
        <taxon>Luteibacter</taxon>
    </lineage>
</organism>
<dbReference type="EMBL" id="JAARLZ010000010">
    <property type="protein sequence ID" value="NII08144.1"/>
    <property type="molecule type" value="Genomic_DNA"/>
</dbReference>
<sequence>MPLLALALSTALTTPPDPEALRAALSAVPTNGSDGVDIDLPLSNGGLSPFHLVDSRSLPASLMRRYPGLRSFRGHDATGRSARLDVSRSATHLSLRDGNDTWTLRLNGHDVSGSTPVPPRHSLSINSPLIATRPSRQHPFNGATHHDFRIAVASTSRRTAKFGGTVEGGLVAAAHEVNRANDILETDFGVHLTLAARNDRLILTRPEDDPFEASEPGPASVEFINRRIGESAYDIGHTLTDIFGGYSETGTSCSNDLSADFHATHKAAGWSGHAHPDTEPYAQDFMLHVLGSQLGAWPTANGCIRFTLDDRAFEPGSGSTAMGYAPTRCGGEAQWLQPRSDAYFHAANIAQVRSWLASRGGSCARKRLGKASAPWIDPASVAEEAVIPARTPFLLDARVFPGEPGRRLTYTWEQMDAGPEQKGALKDDGQGPLFRSMPPATTSQRIFPRLAALLGREDAAPGEALPTTNRLLNFRLTVRDNGGDDATTAHADRRLRVVDTGRPFSMTMPAAATRLAPGASLAVRWDVAGTTQPPISCHFLDVHLSVDGGETWPYELARDERNDGEATLDLPNEVPPTDKGRLRIRCDWRPFFAVSPGDFSIG</sequence>
<evidence type="ECO:0000313" key="1">
    <source>
        <dbReference type="EMBL" id="NII08144.1"/>
    </source>
</evidence>
<gene>
    <name evidence="1" type="ORF">HBF25_17305</name>
</gene>
<keyword evidence="2" id="KW-1185">Reference proteome</keyword>
<name>A0A7X5UCU2_9GAMM</name>
<dbReference type="Proteomes" id="UP000490980">
    <property type="component" value="Unassembled WGS sequence"/>
</dbReference>
<proteinExistence type="predicted"/>
<dbReference type="SUPFAM" id="SSF55486">
    <property type="entry name" value="Metalloproteases ('zincins'), catalytic domain"/>
    <property type="match status" value="1"/>
</dbReference>
<dbReference type="RefSeq" id="WP_166950601.1">
    <property type="nucleotide sequence ID" value="NZ_JAARLZ010000010.1"/>
</dbReference>
<dbReference type="AlphaFoldDB" id="A0A7X5UCU2"/>